<protein>
    <submittedName>
        <fullName evidence="2">Uncharacterized protein</fullName>
    </submittedName>
</protein>
<accession>A0AAD5H964</accession>
<evidence type="ECO:0000313" key="3">
    <source>
        <dbReference type="Proteomes" id="UP001205105"/>
    </source>
</evidence>
<reference evidence="2" key="1">
    <citation type="submission" date="2020-11" db="EMBL/GenBank/DDBJ databases">
        <title>Chlorella ohadii genome sequencing and assembly.</title>
        <authorList>
            <person name="Murik O."/>
            <person name="Treves H."/>
            <person name="Kedem I."/>
            <person name="Shotland Y."/>
            <person name="Kaplan A."/>
        </authorList>
    </citation>
    <scope>NUCLEOTIDE SEQUENCE</scope>
    <source>
        <strain evidence="2">1</strain>
    </source>
</reference>
<comment type="caution">
    <text evidence="2">The sequence shown here is derived from an EMBL/GenBank/DDBJ whole genome shotgun (WGS) entry which is preliminary data.</text>
</comment>
<proteinExistence type="predicted"/>
<evidence type="ECO:0000313" key="2">
    <source>
        <dbReference type="EMBL" id="KAI7844627.1"/>
    </source>
</evidence>
<gene>
    <name evidence="2" type="ORF">COHA_001717</name>
</gene>
<organism evidence="2 3">
    <name type="scientific">Chlorella ohadii</name>
    <dbReference type="NCBI Taxonomy" id="2649997"/>
    <lineage>
        <taxon>Eukaryota</taxon>
        <taxon>Viridiplantae</taxon>
        <taxon>Chlorophyta</taxon>
        <taxon>core chlorophytes</taxon>
        <taxon>Trebouxiophyceae</taxon>
        <taxon>Chlorellales</taxon>
        <taxon>Chlorellaceae</taxon>
        <taxon>Chlorella clade</taxon>
        <taxon>Chlorella</taxon>
    </lineage>
</organism>
<evidence type="ECO:0000256" key="1">
    <source>
        <dbReference type="SAM" id="MobiDB-lite"/>
    </source>
</evidence>
<keyword evidence="3" id="KW-1185">Reference proteome</keyword>
<dbReference type="EMBL" id="JADXDR010000025">
    <property type="protein sequence ID" value="KAI7844627.1"/>
    <property type="molecule type" value="Genomic_DNA"/>
</dbReference>
<feature type="region of interest" description="Disordered" evidence="1">
    <location>
        <begin position="94"/>
        <end position="137"/>
    </location>
</feature>
<dbReference type="Proteomes" id="UP001205105">
    <property type="component" value="Unassembled WGS sequence"/>
</dbReference>
<dbReference type="AlphaFoldDB" id="A0AAD5H964"/>
<sequence>MRALQASLKLGPQGARWAACRASAAGLHALEDTAAALAGAPSFYCTAAADGASAPASTAAAAGGPAASAASDAWVPAGGTPLSQTVAPFASLEQRHAEQDGEQQQQQRRQRGRPRQRPEAAGTGSSSSPWKPEAPLGPSQLLREAAVRLGQLQSKGRNPRPVNQEAFSGALDLALEMLHQSGEPLQFGDACRLLDAAAWMQVQLTEHQAAALEAAVVAGLTSGARLNSAHVRFMLSAYIRLGLQPGSELAAALAPGQCLVTAEDSEALTAKSEQQAAAGEAAGKAAEGAAADPAAAAAAAAADADAAAAVDAAQAIGGVRLMDDARLSSECVHVQSLRRLLRVALLHRQQLTLPQLLAALNNFGERVHEEPRQLSPSVQAAFGALRAQALASLAAAGPDAFPKLPDVSTCAQLLRASADLQLPLSRAEQAAVEEAAVRGWEEARMADLHMIAAAYDALGMQPGRDNGMAAQLQQAGEWLLQAAPPRQPAETMAAWAGRRWPVSPAMAAAAEHRALQLLEPVESTAASAVVLALEGFVAGQGLFRLSPRLATAMRTAVLHHLPEASAEFASLALSACRKLRLLPDEHLLAAFIEAAPQVLPVNSDVAHAYVPRLLMALHMQGWHYSVATPAVRSTVEALLRKQRVQTERIVSVQHPTPEELRGNLGLLAHNLQLLAAVGIRPTDQDLTMVLRYLRRHQSALSRPQMERLKEAFDAWQLSSTVRKLRVLRR</sequence>
<name>A0AAD5H964_9CHLO</name>